<dbReference type="Proteomes" id="UP000295794">
    <property type="component" value="Unassembled WGS sequence"/>
</dbReference>
<evidence type="ECO:0000313" key="4">
    <source>
        <dbReference type="EMBL" id="STQ91045.1"/>
    </source>
</evidence>
<name>A0A377Q8I4_9NEIS</name>
<dbReference type="CDD" id="cd04784">
    <property type="entry name" value="HTH_CadR-PbrR"/>
    <property type="match status" value="1"/>
</dbReference>
<dbReference type="GO" id="GO:0046872">
    <property type="term" value="F:metal ion binding"/>
    <property type="evidence" value="ECO:0007669"/>
    <property type="project" value="InterPro"/>
</dbReference>
<sequence length="143" mass="16438">MKIGELAQAAQCTVETIRYYEKEALLPAPARTSGNYRDYSEIHLERLSFIRNCRALDMTHQEIRALLQLMDQPEDNCHSVNTLLDAHIEHVSIRIQELLKLEEQLKTLRQQCQSEQAVQDCGIVQGLNNMEVSNTPERHTHLG</sequence>
<dbReference type="InterPro" id="IPR011791">
    <property type="entry name" value="CadR-PbrR"/>
</dbReference>
<dbReference type="PANTHER" id="PTHR30204:SF92">
    <property type="entry name" value="HTH-TYPE TRANSCRIPTIONAL REGULATOR ZNTR"/>
    <property type="match status" value="1"/>
</dbReference>
<dbReference type="AlphaFoldDB" id="A0A377Q8I4"/>
<feature type="coiled-coil region" evidence="2">
    <location>
        <begin position="91"/>
        <end position="118"/>
    </location>
</feature>
<keyword evidence="2" id="KW-0175">Coiled coil</keyword>
<dbReference type="RefSeq" id="WP_115228271.1">
    <property type="nucleotide sequence ID" value="NZ_CAWOLO010000003.1"/>
</dbReference>
<dbReference type="SMART" id="SM00422">
    <property type="entry name" value="HTH_MERR"/>
    <property type="match status" value="1"/>
</dbReference>
<evidence type="ECO:0000313" key="5">
    <source>
        <dbReference type="EMBL" id="TCU88882.1"/>
    </source>
</evidence>
<dbReference type="PANTHER" id="PTHR30204">
    <property type="entry name" value="REDOX-CYCLING DRUG-SENSING TRANSCRIPTIONAL ACTIVATOR SOXR"/>
    <property type="match status" value="1"/>
</dbReference>
<evidence type="ECO:0000256" key="1">
    <source>
        <dbReference type="ARBA" id="ARBA00023125"/>
    </source>
</evidence>
<reference evidence="4 6" key="1">
    <citation type="submission" date="2018-06" db="EMBL/GenBank/DDBJ databases">
        <authorList>
            <consortium name="Pathogen Informatics"/>
            <person name="Doyle S."/>
        </authorList>
    </citation>
    <scope>NUCLEOTIDE SEQUENCE [LARGE SCALE GENOMIC DNA]</scope>
    <source>
        <strain evidence="4 6">NCTC11159</strain>
    </source>
</reference>
<evidence type="ECO:0000313" key="7">
    <source>
        <dbReference type="Proteomes" id="UP000295794"/>
    </source>
</evidence>
<dbReference type="EMBL" id="SMBT01000003">
    <property type="protein sequence ID" value="TCU88882.1"/>
    <property type="molecule type" value="Genomic_DNA"/>
</dbReference>
<dbReference type="OrthoDB" id="9808480at2"/>
<evidence type="ECO:0000259" key="3">
    <source>
        <dbReference type="PROSITE" id="PS50937"/>
    </source>
</evidence>
<dbReference type="EMBL" id="UGHR01000001">
    <property type="protein sequence ID" value="STQ91045.1"/>
    <property type="molecule type" value="Genomic_DNA"/>
</dbReference>
<dbReference type="Proteomes" id="UP000255108">
    <property type="component" value="Unassembled WGS sequence"/>
</dbReference>
<accession>A0A377Q8I4</accession>
<dbReference type="PRINTS" id="PR00040">
    <property type="entry name" value="HTHMERR"/>
</dbReference>
<protein>
    <submittedName>
        <fullName evidence="5">MerR family transcriptional regulator</fullName>
    </submittedName>
    <submittedName>
        <fullName evidence="4">Mercuric resistance operon regulatory protein</fullName>
    </submittedName>
</protein>
<feature type="domain" description="HTH merR-type" evidence="3">
    <location>
        <begin position="1"/>
        <end position="69"/>
    </location>
</feature>
<keyword evidence="7" id="KW-1185">Reference proteome</keyword>
<dbReference type="GO" id="GO:0003700">
    <property type="term" value="F:DNA-binding transcription factor activity"/>
    <property type="evidence" value="ECO:0007669"/>
    <property type="project" value="InterPro"/>
</dbReference>
<dbReference type="SUPFAM" id="SSF46955">
    <property type="entry name" value="Putative DNA-binding domain"/>
    <property type="match status" value="1"/>
</dbReference>
<dbReference type="GO" id="GO:0003677">
    <property type="term" value="F:DNA binding"/>
    <property type="evidence" value="ECO:0007669"/>
    <property type="project" value="UniProtKB-KW"/>
</dbReference>
<proteinExistence type="predicted"/>
<organism evidence="4 6">
    <name type="scientific">Iodobacter fluviatilis</name>
    <dbReference type="NCBI Taxonomy" id="537"/>
    <lineage>
        <taxon>Bacteria</taxon>
        <taxon>Pseudomonadati</taxon>
        <taxon>Pseudomonadota</taxon>
        <taxon>Betaproteobacteria</taxon>
        <taxon>Neisseriales</taxon>
        <taxon>Chitinibacteraceae</taxon>
        <taxon>Iodobacter</taxon>
    </lineage>
</organism>
<gene>
    <name evidence="4" type="primary">merR1</name>
    <name evidence="5" type="ORF">EV682_103467</name>
    <name evidence="4" type="ORF">NCTC11159_02116</name>
</gene>
<dbReference type="InterPro" id="IPR000551">
    <property type="entry name" value="MerR-type_HTH_dom"/>
</dbReference>
<dbReference type="NCBIfam" id="TIGR02047">
    <property type="entry name" value="CadR-PbrR"/>
    <property type="match status" value="1"/>
</dbReference>
<evidence type="ECO:0000256" key="2">
    <source>
        <dbReference type="SAM" id="Coils"/>
    </source>
</evidence>
<dbReference type="Gene3D" id="1.10.1660.10">
    <property type="match status" value="1"/>
</dbReference>
<dbReference type="Pfam" id="PF13411">
    <property type="entry name" value="MerR_1"/>
    <property type="match status" value="1"/>
</dbReference>
<dbReference type="GO" id="GO:0045893">
    <property type="term" value="P:positive regulation of DNA-templated transcription"/>
    <property type="evidence" value="ECO:0007669"/>
    <property type="project" value="InterPro"/>
</dbReference>
<dbReference type="PROSITE" id="PS50937">
    <property type="entry name" value="HTH_MERR_2"/>
    <property type="match status" value="1"/>
</dbReference>
<reference evidence="5 7" key="2">
    <citation type="submission" date="2019-03" db="EMBL/GenBank/DDBJ databases">
        <title>Genomic Encyclopedia of Type Strains, Phase IV (KMG-IV): sequencing the most valuable type-strain genomes for metagenomic binning, comparative biology and taxonomic classification.</title>
        <authorList>
            <person name="Goeker M."/>
        </authorList>
    </citation>
    <scope>NUCLEOTIDE SEQUENCE [LARGE SCALE GENOMIC DNA]</scope>
    <source>
        <strain evidence="5 7">DSM 3764</strain>
    </source>
</reference>
<keyword evidence="1" id="KW-0238">DNA-binding</keyword>
<dbReference type="InterPro" id="IPR047057">
    <property type="entry name" value="MerR_fam"/>
</dbReference>
<dbReference type="InterPro" id="IPR009061">
    <property type="entry name" value="DNA-bd_dom_put_sf"/>
</dbReference>
<evidence type="ECO:0000313" key="6">
    <source>
        <dbReference type="Proteomes" id="UP000255108"/>
    </source>
</evidence>